<keyword evidence="9" id="KW-1133">Transmembrane helix</keyword>
<sequence>MQGTVVRVCVVVAAAILNHPLLFPRENTTIPERDDQVIARMREHEEKLLAEKARLEREASQVEQGVQPSPDVEESSSWDLWSALSMIVFLMIEIWRQDYHDTTAQDPTYEEEDSLPLGNVSLKIPLPDKAVLSCFYERCIRISANETWRVQDFVEGFADDLLEALRSVCNRDADMEVEDCIGVGSMYENWRVSKPLICDLIVPFAAPDPYCFTFQLWCNSQNDIPPDRQGYGRIKVVRANEDGPGCVCGKTDLGEDMLCLLHSKNERPKVSDAMDDLLCSKNTPYLAKDQVMKWFLISMTKAWNCISHKYDFELMFRNLDSPGALKVKFRSGKTIIFNITPVVQFEDTDAYFVSHFAFNNDNPSDIFWPLSFAVYEKNLMKVLVKRLPESSCHICCLQIISFLHKKQTSLTGESALTNYHLKTALLHLLLSKPSSDWRAEYLEKRLRDVLRFLEKCLQEKKLYHVLIGNKQVPKHINFPPVFQAAEPLNLFRPLVLQRDLYAKTVEHFQEMLKNAPVLIQEYTPLFPNGSHHIDFNHGAQI</sequence>
<evidence type="ECO:0000313" key="16">
    <source>
        <dbReference type="Ensembl" id="ENSLOCP00000014589.1"/>
    </source>
</evidence>
<dbReference type="eggNOG" id="ENOG502QRDF">
    <property type="taxonomic scope" value="Eukaryota"/>
</dbReference>
<dbReference type="PANTHER" id="PTHR10656:SF8">
    <property type="entry name" value="INOSITOL 1,4,5-TRISPHOSPHATE RECEPTOR-INTERACTING PROTEIN"/>
    <property type="match status" value="1"/>
</dbReference>
<comment type="function">
    <text evidence="1">Enhances Ca(2+)-mediated inhibition of inositol 1,4,5-triphosphate receptor (ITPR) Ca(2+) release.</text>
</comment>
<reference evidence="16" key="2">
    <citation type="submission" date="2025-08" db="UniProtKB">
        <authorList>
            <consortium name="Ensembl"/>
        </authorList>
    </citation>
    <scope>IDENTIFICATION</scope>
</reference>
<dbReference type="Bgee" id="ENSLOCG00000011865">
    <property type="expression patterns" value="Expressed in heart and 12 other cell types or tissues"/>
</dbReference>
<evidence type="ECO:0000256" key="10">
    <source>
        <dbReference type="ARBA" id="ARBA00023054"/>
    </source>
</evidence>
<dbReference type="FunCoup" id="W5N1T0">
    <property type="interactions" value="1138"/>
</dbReference>
<dbReference type="PRINTS" id="PR02107">
    <property type="entry name" value="INOS145TPRIP"/>
</dbReference>
<dbReference type="EMBL" id="AHAT01017379">
    <property type="status" value="NOT_ANNOTATED_CDS"/>
    <property type="molecule type" value="Genomic_DNA"/>
</dbReference>
<keyword evidence="13" id="KW-0539">Nucleus</keyword>
<dbReference type="InterPro" id="IPR026250">
    <property type="entry name" value="ITPRIP-like"/>
</dbReference>
<reference evidence="16" key="3">
    <citation type="submission" date="2025-09" db="UniProtKB">
        <authorList>
            <consortium name="Ensembl"/>
        </authorList>
    </citation>
    <scope>IDENTIFICATION</scope>
</reference>
<keyword evidence="11" id="KW-0472">Membrane</keyword>
<comment type="subcellular location">
    <subcellularLocation>
        <location evidence="2">Cell membrane</location>
        <topology evidence="2">Single-pass type I membrane protein</topology>
    </subcellularLocation>
    <subcellularLocation>
        <location evidence="3">Nucleus outer membrane</location>
        <topology evidence="3">Single-pass type I membrane protein</topology>
    </subcellularLocation>
</comment>
<dbReference type="InParanoid" id="W5N1T0"/>
<keyword evidence="8" id="KW-0732">Signal</keyword>
<dbReference type="AlphaFoldDB" id="W5N1T0"/>
<proteinExistence type="inferred from homology"/>
<dbReference type="STRING" id="7918.ENSLOCP00000014589"/>
<dbReference type="HOGENOM" id="CLU_025485_2_0_1"/>
<dbReference type="Gene3D" id="1.10.1410.40">
    <property type="match status" value="1"/>
</dbReference>
<evidence type="ECO:0000256" key="1">
    <source>
        <dbReference type="ARBA" id="ARBA00003856"/>
    </source>
</evidence>
<evidence type="ECO:0000256" key="8">
    <source>
        <dbReference type="ARBA" id="ARBA00022729"/>
    </source>
</evidence>
<evidence type="ECO:0000256" key="14">
    <source>
        <dbReference type="SAM" id="Coils"/>
    </source>
</evidence>
<dbReference type="Gene3D" id="3.30.460.90">
    <property type="match status" value="1"/>
</dbReference>
<dbReference type="OMA" id="CHLHCLQ"/>
<feature type="coiled-coil region" evidence="14">
    <location>
        <begin position="38"/>
        <end position="65"/>
    </location>
</feature>
<dbReference type="PANTHER" id="PTHR10656">
    <property type="entry name" value="CELL FATE DETERMINING PROTEIN MAB21-RELATED"/>
    <property type="match status" value="1"/>
</dbReference>
<keyword evidence="7" id="KW-0812">Transmembrane</keyword>
<keyword evidence="10 14" id="KW-0175">Coiled coil</keyword>
<comment type="similarity">
    <text evidence="4">Belongs to the ITPRIP family.</text>
</comment>
<evidence type="ECO:0000256" key="4">
    <source>
        <dbReference type="ARBA" id="ARBA00005554"/>
    </source>
</evidence>
<evidence type="ECO:0000313" key="17">
    <source>
        <dbReference type="Proteomes" id="UP000018468"/>
    </source>
</evidence>
<dbReference type="GeneTree" id="ENSGT01050000244827"/>
<accession>W5N1T0</accession>
<dbReference type="GO" id="GO:0016020">
    <property type="term" value="C:membrane"/>
    <property type="evidence" value="ECO:0000318"/>
    <property type="project" value="GO_Central"/>
</dbReference>
<keyword evidence="6" id="KW-1003">Cell membrane</keyword>
<dbReference type="Ensembl" id="ENSLOCT00000014618.1">
    <property type="protein sequence ID" value="ENSLOCP00000014589.1"/>
    <property type="gene ID" value="ENSLOCG00000011865.1"/>
</dbReference>
<protein>
    <recommendedName>
        <fullName evidence="5">Inositol 1,4,5-trisphosphate receptor-interacting protein</fullName>
    </recommendedName>
</protein>
<evidence type="ECO:0000256" key="2">
    <source>
        <dbReference type="ARBA" id="ARBA00004251"/>
    </source>
</evidence>
<evidence type="ECO:0000256" key="5">
    <source>
        <dbReference type="ARBA" id="ARBA00019443"/>
    </source>
</evidence>
<evidence type="ECO:0000256" key="12">
    <source>
        <dbReference type="ARBA" id="ARBA00023180"/>
    </source>
</evidence>
<evidence type="ECO:0000259" key="15">
    <source>
        <dbReference type="Pfam" id="PF20266"/>
    </source>
</evidence>
<organism evidence="16 17">
    <name type="scientific">Lepisosteus oculatus</name>
    <name type="common">Spotted gar</name>
    <dbReference type="NCBI Taxonomy" id="7918"/>
    <lineage>
        <taxon>Eukaryota</taxon>
        <taxon>Metazoa</taxon>
        <taxon>Chordata</taxon>
        <taxon>Craniata</taxon>
        <taxon>Vertebrata</taxon>
        <taxon>Euteleostomi</taxon>
        <taxon>Actinopterygii</taxon>
        <taxon>Neopterygii</taxon>
        <taxon>Holostei</taxon>
        <taxon>Semionotiformes</taxon>
        <taxon>Lepisosteidae</taxon>
        <taxon>Lepisosteus</taxon>
    </lineage>
</organism>
<evidence type="ECO:0000256" key="9">
    <source>
        <dbReference type="ARBA" id="ARBA00022989"/>
    </source>
</evidence>
<evidence type="ECO:0000256" key="7">
    <source>
        <dbReference type="ARBA" id="ARBA00022692"/>
    </source>
</evidence>
<dbReference type="Proteomes" id="UP000018468">
    <property type="component" value="Linkage group LG5"/>
</dbReference>
<evidence type="ECO:0000256" key="11">
    <source>
        <dbReference type="ARBA" id="ARBA00023136"/>
    </source>
</evidence>
<dbReference type="GO" id="GO:0005640">
    <property type="term" value="C:nuclear outer membrane"/>
    <property type="evidence" value="ECO:0007669"/>
    <property type="project" value="UniProtKB-SubCell"/>
</dbReference>
<evidence type="ECO:0000256" key="6">
    <source>
        <dbReference type="ARBA" id="ARBA00022475"/>
    </source>
</evidence>
<keyword evidence="17" id="KW-1185">Reference proteome</keyword>
<reference evidence="17" key="1">
    <citation type="submission" date="2011-12" db="EMBL/GenBank/DDBJ databases">
        <title>The Draft Genome of Lepisosteus oculatus.</title>
        <authorList>
            <consortium name="The Broad Institute Genome Assembly &amp; Analysis Group"/>
            <consortium name="Computational R&amp;D Group"/>
            <consortium name="and Sequencing Platform"/>
            <person name="Di Palma F."/>
            <person name="Alfoldi J."/>
            <person name="Johnson J."/>
            <person name="Berlin A."/>
            <person name="Gnerre S."/>
            <person name="Jaffe D."/>
            <person name="MacCallum I."/>
            <person name="Young S."/>
            <person name="Walker B.J."/>
            <person name="Lander E.S."/>
            <person name="Lindblad-Toh K."/>
        </authorList>
    </citation>
    <scope>NUCLEOTIDE SEQUENCE [LARGE SCALE GENOMIC DNA]</scope>
</reference>
<dbReference type="GO" id="GO:0005886">
    <property type="term" value="C:plasma membrane"/>
    <property type="evidence" value="ECO:0007669"/>
    <property type="project" value="UniProtKB-SubCell"/>
</dbReference>
<evidence type="ECO:0000256" key="3">
    <source>
        <dbReference type="ARBA" id="ARBA00004494"/>
    </source>
</evidence>
<evidence type="ECO:0000256" key="13">
    <source>
        <dbReference type="ARBA" id="ARBA00023242"/>
    </source>
</evidence>
<feature type="domain" description="Mab-21-like HhH/H2TH-like" evidence="15">
    <location>
        <begin position="395"/>
        <end position="464"/>
    </location>
</feature>
<dbReference type="Pfam" id="PF20266">
    <property type="entry name" value="Mab-21_C"/>
    <property type="match status" value="1"/>
</dbReference>
<name>W5N1T0_LEPOC</name>
<dbReference type="InterPro" id="IPR024810">
    <property type="entry name" value="MAB21L/cGLR"/>
</dbReference>
<keyword evidence="12" id="KW-0325">Glycoprotein</keyword>
<dbReference type="InterPro" id="IPR046906">
    <property type="entry name" value="Mab-21_HhH/H2TH-like"/>
</dbReference>
<dbReference type="SMART" id="SM01265">
    <property type="entry name" value="Mab-21"/>
    <property type="match status" value="1"/>
</dbReference>